<dbReference type="Proteomes" id="UP001595821">
    <property type="component" value="Unassembled WGS sequence"/>
</dbReference>
<dbReference type="InterPro" id="IPR011047">
    <property type="entry name" value="Quinoprotein_ADH-like_sf"/>
</dbReference>
<dbReference type="AlphaFoldDB" id="A0ABD5NX48"/>
<dbReference type="InterPro" id="IPR002372">
    <property type="entry name" value="PQQ_rpt_dom"/>
</dbReference>
<dbReference type="Pfam" id="PF13360">
    <property type="entry name" value="PQQ_2"/>
    <property type="match status" value="2"/>
</dbReference>
<dbReference type="SUPFAM" id="SSF50998">
    <property type="entry name" value="Quinoprotein alcohol dehydrogenase-like"/>
    <property type="match status" value="2"/>
</dbReference>
<feature type="region of interest" description="Disordered" evidence="1">
    <location>
        <begin position="27"/>
        <end position="61"/>
    </location>
</feature>
<evidence type="ECO:0000256" key="1">
    <source>
        <dbReference type="SAM" id="MobiDB-lite"/>
    </source>
</evidence>
<sequence>MSEQTRRDVVRYAGLSVAIGMGVTTVTADGSADDESATTDDSSGWSSIRGDAGNTGFAPNATGPTSPAAVAWEYDHGGSFAVVDGTVYLAADGRVHAIDAIGGSLEWETAITTADGAEQVEVMGPPAVAHDTVYVTTRGRDPDLTALDAATGDRRWQASDLGYETNRAPVVANGRVFVVADKVLYALDARSGERRWQFKPEPMPIGDGRTRGDGFQREPVAVADGTVFAVSNNRLFALDAETGAERWRDRVDDWRSNTFTGYPVAAGGVVAVVKSDAVRIYDAETGSERSTVPSHSLDVLGDDRVYAVIDQEGDRTTVAGYDLETGNRVWQPSDRAGSPVSTAVDDHSVYVGLEASGVAAFGRTDGTREWHVDVDATPRQLAVVGDTVYASGDALFAIRTEDESGGDGGAGGNDEETSAGDGDEASSDVESQSTDGADDTPGFTAGASVAGGTLVLEWLRRRAADE</sequence>
<proteinExistence type="predicted"/>
<dbReference type="InterPro" id="IPR015943">
    <property type="entry name" value="WD40/YVTN_repeat-like_dom_sf"/>
</dbReference>
<dbReference type="PANTHER" id="PTHR34512">
    <property type="entry name" value="CELL SURFACE PROTEIN"/>
    <property type="match status" value="1"/>
</dbReference>
<accession>A0ABD5NX48</accession>
<evidence type="ECO:0000313" key="3">
    <source>
        <dbReference type="EMBL" id="MFC4246523.1"/>
    </source>
</evidence>
<dbReference type="Gene3D" id="2.40.10.480">
    <property type="match status" value="1"/>
</dbReference>
<dbReference type="Gene3D" id="2.40.128.630">
    <property type="match status" value="1"/>
</dbReference>
<organism evidence="3 4">
    <name type="scientific">Natribaculum luteum</name>
    <dbReference type="NCBI Taxonomy" id="1586232"/>
    <lineage>
        <taxon>Archaea</taxon>
        <taxon>Methanobacteriati</taxon>
        <taxon>Methanobacteriota</taxon>
        <taxon>Stenosarchaea group</taxon>
        <taxon>Halobacteria</taxon>
        <taxon>Halobacteriales</taxon>
        <taxon>Natrialbaceae</taxon>
        <taxon>Natribaculum</taxon>
    </lineage>
</organism>
<protein>
    <submittedName>
        <fullName evidence="3">PQQ-binding-like beta-propeller repeat protein</fullName>
    </submittedName>
</protein>
<feature type="domain" description="Pyrrolo-quinoline quinone repeat" evidence="2">
    <location>
        <begin position="125"/>
        <end position="202"/>
    </location>
</feature>
<comment type="caution">
    <text evidence="3">The sequence shown here is derived from an EMBL/GenBank/DDBJ whole genome shotgun (WGS) entry which is preliminary data.</text>
</comment>
<dbReference type="GeneID" id="71854696"/>
<dbReference type="Gene3D" id="2.130.10.10">
    <property type="entry name" value="YVTN repeat-like/Quinoprotein amine dehydrogenase"/>
    <property type="match status" value="1"/>
</dbReference>
<evidence type="ECO:0000313" key="4">
    <source>
        <dbReference type="Proteomes" id="UP001595821"/>
    </source>
</evidence>
<feature type="domain" description="Pyrrolo-quinoline quinone repeat" evidence="2">
    <location>
        <begin position="254"/>
        <end position="398"/>
    </location>
</feature>
<name>A0ABD5NX48_9EURY</name>
<dbReference type="EMBL" id="JBHSDJ010000013">
    <property type="protein sequence ID" value="MFC4246523.1"/>
    <property type="molecule type" value="Genomic_DNA"/>
</dbReference>
<feature type="compositionally biased region" description="Acidic residues" evidence="1">
    <location>
        <begin position="413"/>
        <end position="427"/>
    </location>
</feature>
<reference evidence="3 4" key="1">
    <citation type="journal article" date="2014" name="Int. J. Syst. Evol. Microbiol.">
        <title>Complete genome sequence of Corynebacterium casei LMG S-19264T (=DSM 44701T), isolated from a smear-ripened cheese.</title>
        <authorList>
            <consortium name="US DOE Joint Genome Institute (JGI-PGF)"/>
            <person name="Walter F."/>
            <person name="Albersmeier A."/>
            <person name="Kalinowski J."/>
            <person name="Ruckert C."/>
        </authorList>
    </citation>
    <scope>NUCLEOTIDE SEQUENCE [LARGE SCALE GENOMIC DNA]</scope>
    <source>
        <strain evidence="3 4">IBRC-M 10912</strain>
    </source>
</reference>
<gene>
    <name evidence="3" type="ORF">ACFOZ7_05865</name>
</gene>
<feature type="region of interest" description="Disordered" evidence="1">
    <location>
        <begin position="401"/>
        <end position="448"/>
    </location>
</feature>
<dbReference type="PANTHER" id="PTHR34512:SF30">
    <property type="entry name" value="OUTER MEMBRANE PROTEIN ASSEMBLY FACTOR BAMB"/>
    <property type="match status" value="1"/>
</dbReference>
<dbReference type="SMART" id="SM00564">
    <property type="entry name" value="PQQ"/>
    <property type="match status" value="5"/>
</dbReference>
<dbReference type="InterPro" id="IPR018391">
    <property type="entry name" value="PQQ_b-propeller_rpt"/>
</dbReference>
<evidence type="ECO:0000259" key="2">
    <source>
        <dbReference type="Pfam" id="PF13360"/>
    </source>
</evidence>
<dbReference type="RefSeq" id="WP_246966868.1">
    <property type="nucleotide sequence ID" value="NZ_CP095397.1"/>
</dbReference>